<keyword evidence="2" id="KW-0812">Transmembrane</keyword>
<protein>
    <submittedName>
        <fullName evidence="4">Uncharacterized protein</fullName>
    </submittedName>
</protein>
<keyword evidence="3" id="KW-0732">Signal</keyword>
<feature type="compositionally biased region" description="Low complexity" evidence="1">
    <location>
        <begin position="127"/>
        <end position="137"/>
    </location>
</feature>
<dbReference type="OrthoDB" id="10480630at2759"/>
<reference evidence="4 5" key="1">
    <citation type="journal article" date="2016" name="Mol. Biol. Evol.">
        <title>Comparative Genomics of Early-Diverging Mushroom-Forming Fungi Provides Insights into the Origins of Lignocellulose Decay Capabilities.</title>
        <authorList>
            <person name="Nagy L.G."/>
            <person name="Riley R."/>
            <person name="Tritt A."/>
            <person name="Adam C."/>
            <person name="Daum C."/>
            <person name="Floudas D."/>
            <person name="Sun H."/>
            <person name="Yadav J.S."/>
            <person name="Pangilinan J."/>
            <person name="Larsson K.H."/>
            <person name="Matsuura K."/>
            <person name="Barry K."/>
            <person name="Labutti K."/>
            <person name="Kuo R."/>
            <person name="Ohm R.A."/>
            <person name="Bhattacharya S.S."/>
            <person name="Shirouzu T."/>
            <person name="Yoshinaga Y."/>
            <person name="Martin F.M."/>
            <person name="Grigoriev I.V."/>
            <person name="Hibbett D.S."/>
        </authorList>
    </citation>
    <scope>NUCLEOTIDE SEQUENCE [LARGE SCALE GENOMIC DNA]</scope>
    <source>
        <strain evidence="4 5">HHB12733</strain>
    </source>
</reference>
<evidence type="ECO:0000256" key="1">
    <source>
        <dbReference type="SAM" id="MobiDB-lite"/>
    </source>
</evidence>
<feature type="compositionally biased region" description="Basic and acidic residues" evidence="1">
    <location>
        <begin position="144"/>
        <end position="159"/>
    </location>
</feature>
<feature type="region of interest" description="Disordered" evidence="1">
    <location>
        <begin position="127"/>
        <end position="191"/>
    </location>
</feature>
<gene>
    <name evidence="4" type="ORF">CALCODRAFT_521345</name>
</gene>
<dbReference type="InParanoid" id="A0A165CVH8"/>
<keyword evidence="5" id="KW-1185">Reference proteome</keyword>
<evidence type="ECO:0000313" key="4">
    <source>
        <dbReference type="EMBL" id="KZT51472.1"/>
    </source>
</evidence>
<accession>A0A165CVH8</accession>
<proteinExistence type="predicted"/>
<sequence length="191" mass="20496">MVLLILSLLVWIAAAVAQDNGVLGQPSGATPNKTISSSGIAAIALTVVAFSVLAAWLIPWRKLPWRNLLCSRGKRYRSVEVEAEEGAPLQEVQSRAFVPEWTPSPPHSEAHSEELVQEAARPALNAGLGSQESLSSEDSQDTVRPQESEPDHVLYDPAKDPLFPDEDGKNGSHRHHGPSRFNVGALLGAGV</sequence>
<evidence type="ECO:0000256" key="3">
    <source>
        <dbReference type="SAM" id="SignalP"/>
    </source>
</evidence>
<keyword evidence="2" id="KW-0472">Membrane</keyword>
<dbReference type="Proteomes" id="UP000076842">
    <property type="component" value="Unassembled WGS sequence"/>
</dbReference>
<feature type="chain" id="PRO_5007856184" evidence="3">
    <location>
        <begin position="18"/>
        <end position="191"/>
    </location>
</feature>
<dbReference type="AlphaFoldDB" id="A0A165CVH8"/>
<feature type="transmembrane region" description="Helical" evidence="2">
    <location>
        <begin position="41"/>
        <end position="58"/>
    </location>
</feature>
<evidence type="ECO:0000256" key="2">
    <source>
        <dbReference type="SAM" id="Phobius"/>
    </source>
</evidence>
<name>A0A165CVH8_9BASI</name>
<evidence type="ECO:0000313" key="5">
    <source>
        <dbReference type="Proteomes" id="UP000076842"/>
    </source>
</evidence>
<organism evidence="4 5">
    <name type="scientific">Calocera cornea HHB12733</name>
    <dbReference type="NCBI Taxonomy" id="1353952"/>
    <lineage>
        <taxon>Eukaryota</taxon>
        <taxon>Fungi</taxon>
        <taxon>Dikarya</taxon>
        <taxon>Basidiomycota</taxon>
        <taxon>Agaricomycotina</taxon>
        <taxon>Dacrymycetes</taxon>
        <taxon>Dacrymycetales</taxon>
        <taxon>Dacrymycetaceae</taxon>
        <taxon>Calocera</taxon>
    </lineage>
</organism>
<keyword evidence="2" id="KW-1133">Transmembrane helix</keyword>
<feature type="signal peptide" evidence="3">
    <location>
        <begin position="1"/>
        <end position="17"/>
    </location>
</feature>
<dbReference type="EMBL" id="KV424106">
    <property type="protein sequence ID" value="KZT51472.1"/>
    <property type="molecule type" value="Genomic_DNA"/>
</dbReference>